<protein>
    <submittedName>
        <fullName evidence="1">Uncharacterized protein</fullName>
    </submittedName>
</protein>
<evidence type="ECO:0000313" key="1">
    <source>
        <dbReference type="EMBL" id="SVD58866.1"/>
    </source>
</evidence>
<sequence length="26" mass="3125">MEVLQNYKQVIDARKKLTEKNISFID</sequence>
<dbReference type="AlphaFoldDB" id="A0A382WIU6"/>
<gene>
    <name evidence="1" type="ORF">METZ01_LOCUS411720</name>
</gene>
<dbReference type="EMBL" id="UINC01160298">
    <property type="protein sequence ID" value="SVD58866.1"/>
    <property type="molecule type" value="Genomic_DNA"/>
</dbReference>
<organism evidence="1">
    <name type="scientific">marine metagenome</name>
    <dbReference type="NCBI Taxonomy" id="408172"/>
    <lineage>
        <taxon>unclassified sequences</taxon>
        <taxon>metagenomes</taxon>
        <taxon>ecological metagenomes</taxon>
    </lineage>
</organism>
<reference evidence="1" key="1">
    <citation type="submission" date="2018-05" db="EMBL/GenBank/DDBJ databases">
        <authorList>
            <person name="Lanie J.A."/>
            <person name="Ng W.-L."/>
            <person name="Kazmierczak K.M."/>
            <person name="Andrzejewski T.M."/>
            <person name="Davidsen T.M."/>
            <person name="Wayne K.J."/>
            <person name="Tettelin H."/>
            <person name="Glass J.I."/>
            <person name="Rusch D."/>
            <person name="Podicherti R."/>
            <person name="Tsui H.-C.T."/>
            <person name="Winkler M.E."/>
        </authorList>
    </citation>
    <scope>NUCLEOTIDE SEQUENCE</scope>
</reference>
<proteinExistence type="predicted"/>
<name>A0A382WIU6_9ZZZZ</name>
<accession>A0A382WIU6</accession>
<feature type="non-terminal residue" evidence="1">
    <location>
        <position position="26"/>
    </location>
</feature>